<accession>F4YFG8</accession>
<proteinExistence type="evidence at transcript level"/>
<sequence>HNNKKLLENWKRSGALYATPAGSNDDWCGVCCLASQLQGVRFSDFETLLPHRCNCHLPATYPPLTHHLL</sequence>
<feature type="non-terminal residue" evidence="1">
    <location>
        <position position="69"/>
    </location>
</feature>
<dbReference type="AlphaFoldDB" id="F4YFG8"/>
<dbReference type="EMBL" id="HM003330">
    <property type="protein sequence ID" value="AEC11029.1"/>
    <property type="molecule type" value="mRNA"/>
</dbReference>
<dbReference type="Gene3D" id="3.40.50.11980">
    <property type="match status" value="1"/>
</dbReference>
<organism evidence="1">
    <name type="scientific">Camellia sinensis</name>
    <name type="common">Tea plant</name>
    <name type="synonym">Thea sinensis</name>
    <dbReference type="NCBI Taxonomy" id="4442"/>
    <lineage>
        <taxon>Eukaryota</taxon>
        <taxon>Viridiplantae</taxon>
        <taxon>Streptophyta</taxon>
        <taxon>Embryophyta</taxon>
        <taxon>Tracheophyta</taxon>
        <taxon>Spermatophyta</taxon>
        <taxon>Magnoliopsida</taxon>
        <taxon>eudicotyledons</taxon>
        <taxon>Gunneridae</taxon>
        <taxon>Pentapetalae</taxon>
        <taxon>asterids</taxon>
        <taxon>Ericales</taxon>
        <taxon>Theaceae</taxon>
        <taxon>Camellia</taxon>
    </lineage>
</organism>
<name>F4YFG8_CAMSI</name>
<reference evidence="1" key="1">
    <citation type="journal article" date="2013" name="Appl. Biochem. Biotechnol.">
        <title>Analysis of dormant bud (Banjhi) specific transcriptome of tea (Camellia sinensis (L.) O. Kuntze) from cDNA library revealed dormancy-related genes.</title>
        <authorList>
            <person name="Thirugnanasambantham K."/>
            <person name="Prabu G."/>
            <person name="Palanisamy S."/>
            <person name="Chandrabose S.R."/>
            <person name="Mandal A.K."/>
        </authorList>
    </citation>
    <scope>NUCLEOTIDE SEQUENCE</scope>
</reference>
<evidence type="ECO:0000313" key="1">
    <source>
        <dbReference type="EMBL" id="AEC11029.1"/>
    </source>
</evidence>
<feature type="non-terminal residue" evidence="1">
    <location>
        <position position="1"/>
    </location>
</feature>
<protein>
    <submittedName>
        <fullName evidence="1">Uncharacterized protein</fullName>
    </submittedName>
</protein>